<proteinExistence type="inferred from homology"/>
<keyword evidence="4" id="KW-0479">Metal-binding</keyword>
<dbReference type="Gene3D" id="3.40.390.10">
    <property type="entry name" value="Collagenase (Catalytic Domain)"/>
    <property type="match status" value="1"/>
</dbReference>
<organism evidence="10 11">
    <name type="scientific">Pararcticibacter amylolyticus</name>
    <dbReference type="NCBI Taxonomy" id="2173175"/>
    <lineage>
        <taxon>Bacteria</taxon>
        <taxon>Pseudomonadati</taxon>
        <taxon>Bacteroidota</taxon>
        <taxon>Sphingobacteriia</taxon>
        <taxon>Sphingobacteriales</taxon>
        <taxon>Sphingobacteriaceae</taxon>
        <taxon>Pararcticibacter</taxon>
    </lineage>
</organism>
<sequence>MFNRSHFIIGCFVLFYLGLSSCRNETKNYAQHDPVAKNIDSTVSPGRDFFKYANGTWIKKNPIPPAYSSWGIGNLIVEEIRDRLLKICTEAMNAGAASGTDQQKIGDFYFSGMDSLNIERQKLSPIQEQLRKIDQAGTPQDIIQTAAWLNTLGAGSLFSPYVSQDDKNSEKMLLQFYQGGLGLPDRDYYFNTDKRTTAVRKDYKEKHLPYMLTLSGIKASDAGQLAEKVYAIELFLASNSRRLEDLRDPYKNYNKYAVKDLDNAIPGLNWTAILKSLEVQNADSVIIGQPEYYKAVGTALKKFPVAQWKAYLRWHLISSFAAFLNKEVEKEDFRFYQTTLRGVPQQLPRWKRVLTTENDLLDELLGQIFVKDYFPEKAKERYQQLVEAVRDSYKEHINKLDWMGQETKKKALLKLDKMKARVGYPDKWKDYSQLAIDRKSYAGNVMKANQWQYRHSIHKIGKPVDHSEWNMSPQTYNANYSPSNNEITLPAAIFLIPDVKDENVDDAVVYGYAAASTIGHEITHGFDDQGRQYDEKGNLRSWWTKEDSVKFTFKANMLANQFNSYLVLDSLHVNGNATLGENIADLGGIALGLDAFKKTEQYKKNEKINGFTPLQRFFLGYALGWLYHTRDENLANQIMTDVHSPAFLRVNGPFSDIPEFYKAFNVKEGDPMWLPPQKRVKIW</sequence>
<dbReference type="InterPro" id="IPR018497">
    <property type="entry name" value="Peptidase_M13_C"/>
</dbReference>
<dbReference type="PANTHER" id="PTHR11733">
    <property type="entry name" value="ZINC METALLOPROTEASE FAMILY M13 NEPRILYSIN-RELATED"/>
    <property type="match status" value="1"/>
</dbReference>
<dbReference type="Pfam" id="PF01431">
    <property type="entry name" value="Peptidase_M13"/>
    <property type="match status" value="1"/>
</dbReference>
<dbReference type="Gene3D" id="1.10.1380.10">
    <property type="entry name" value="Neutral endopeptidase , domain2"/>
    <property type="match status" value="1"/>
</dbReference>
<comment type="caution">
    <text evidence="10">The sequence shown here is derived from an EMBL/GenBank/DDBJ whole genome shotgun (WGS) entry which is preliminary data.</text>
</comment>
<evidence type="ECO:0000256" key="6">
    <source>
        <dbReference type="ARBA" id="ARBA00022833"/>
    </source>
</evidence>
<accession>A0A2U2PBT2</accession>
<evidence type="ECO:0000256" key="7">
    <source>
        <dbReference type="ARBA" id="ARBA00023049"/>
    </source>
</evidence>
<evidence type="ECO:0000256" key="4">
    <source>
        <dbReference type="ARBA" id="ARBA00022723"/>
    </source>
</evidence>
<keyword evidence="3" id="KW-0645">Protease</keyword>
<protein>
    <submittedName>
        <fullName evidence="10">M13 family peptidase</fullName>
    </submittedName>
</protein>
<dbReference type="GO" id="GO:0046872">
    <property type="term" value="F:metal ion binding"/>
    <property type="evidence" value="ECO:0007669"/>
    <property type="project" value="UniProtKB-KW"/>
</dbReference>
<dbReference type="AlphaFoldDB" id="A0A2U2PBT2"/>
<dbReference type="EMBL" id="QEAS01000020">
    <property type="protein sequence ID" value="PWG78815.1"/>
    <property type="molecule type" value="Genomic_DNA"/>
</dbReference>
<evidence type="ECO:0000256" key="2">
    <source>
        <dbReference type="ARBA" id="ARBA00007357"/>
    </source>
</evidence>
<dbReference type="PROSITE" id="PS51257">
    <property type="entry name" value="PROKAR_LIPOPROTEIN"/>
    <property type="match status" value="1"/>
</dbReference>
<dbReference type="CDD" id="cd08662">
    <property type="entry name" value="M13"/>
    <property type="match status" value="1"/>
</dbReference>
<dbReference type="GO" id="GO:0016485">
    <property type="term" value="P:protein processing"/>
    <property type="evidence" value="ECO:0007669"/>
    <property type="project" value="TreeGrafter"/>
</dbReference>
<dbReference type="GO" id="GO:0004222">
    <property type="term" value="F:metalloendopeptidase activity"/>
    <property type="evidence" value="ECO:0007669"/>
    <property type="project" value="InterPro"/>
</dbReference>
<dbReference type="SUPFAM" id="SSF55486">
    <property type="entry name" value="Metalloproteases ('zincins'), catalytic domain"/>
    <property type="match status" value="1"/>
</dbReference>
<dbReference type="PANTHER" id="PTHR11733:SF167">
    <property type="entry name" value="FI17812P1-RELATED"/>
    <property type="match status" value="1"/>
</dbReference>
<dbReference type="InterPro" id="IPR024079">
    <property type="entry name" value="MetalloPept_cat_dom_sf"/>
</dbReference>
<feature type="domain" description="Peptidase M13 C-terminal" evidence="8">
    <location>
        <begin position="477"/>
        <end position="680"/>
    </location>
</feature>
<dbReference type="InterPro" id="IPR042089">
    <property type="entry name" value="Peptidase_M13_dom_2"/>
</dbReference>
<dbReference type="InterPro" id="IPR008753">
    <property type="entry name" value="Peptidase_M13_N"/>
</dbReference>
<dbReference type="InterPro" id="IPR000718">
    <property type="entry name" value="Peptidase_M13"/>
</dbReference>
<reference evidence="10 11" key="1">
    <citation type="submission" date="2018-04" db="EMBL/GenBank/DDBJ databases">
        <title>Pedobacter chongqingensis sp. nov., isolated from a rottenly hemp rope.</title>
        <authorList>
            <person name="Cai Y."/>
        </authorList>
    </citation>
    <scope>NUCLEOTIDE SEQUENCE [LARGE SCALE GENOMIC DNA]</scope>
    <source>
        <strain evidence="10 11">FJ4-8</strain>
    </source>
</reference>
<comment type="similarity">
    <text evidence="2">Belongs to the peptidase M13 family.</text>
</comment>
<evidence type="ECO:0000256" key="3">
    <source>
        <dbReference type="ARBA" id="ARBA00022670"/>
    </source>
</evidence>
<evidence type="ECO:0000259" key="9">
    <source>
        <dbReference type="Pfam" id="PF05649"/>
    </source>
</evidence>
<evidence type="ECO:0000256" key="1">
    <source>
        <dbReference type="ARBA" id="ARBA00001947"/>
    </source>
</evidence>
<dbReference type="OrthoDB" id="9775677at2"/>
<evidence type="ECO:0000256" key="5">
    <source>
        <dbReference type="ARBA" id="ARBA00022801"/>
    </source>
</evidence>
<dbReference type="RefSeq" id="WP_109417673.1">
    <property type="nucleotide sequence ID" value="NZ_QEAS01000020.1"/>
</dbReference>
<keyword evidence="6" id="KW-0862">Zinc</keyword>
<comment type="cofactor">
    <cofactor evidence="1">
        <name>Zn(2+)</name>
        <dbReference type="ChEBI" id="CHEBI:29105"/>
    </cofactor>
</comment>
<name>A0A2U2PBT2_9SPHI</name>
<dbReference type="Pfam" id="PF05649">
    <property type="entry name" value="Peptidase_M13_N"/>
    <property type="match status" value="1"/>
</dbReference>
<dbReference type="PRINTS" id="PR00786">
    <property type="entry name" value="NEPRILYSIN"/>
</dbReference>
<gene>
    <name evidence="10" type="ORF">DDR33_20535</name>
</gene>
<keyword evidence="7" id="KW-0482">Metalloprotease</keyword>
<feature type="domain" description="Peptidase M13 N-terminal" evidence="9">
    <location>
        <begin position="45"/>
        <end position="425"/>
    </location>
</feature>
<evidence type="ECO:0000259" key="8">
    <source>
        <dbReference type="Pfam" id="PF01431"/>
    </source>
</evidence>
<dbReference type="GO" id="GO:0005886">
    <property type="term" value="C:plasma membrane"/>
    <property type="evidence" value="ECO:0007669"/>
    <property type="project" value="TreeGrafter"/>
</dbReference>
<keyword evidence="5" id="KW-0378">Hydrolase</keyword>
<keyword evidence="11" id="KW-1185">Reference proteome</keyword>
<dbReference type="Proteomes" id="UP000245647">
    <property type="component" value="Unassembled WGS sequence"/>
</dbReference>
<dbReference type="PROSITE" id="PS51885">
    <property type="entry name" value="NEPRILYSIN"/>
    <property type="match status" value="1"/>
</dbReference>
<evidence type="ECO:0000313" key="11">
    <source>
        <dbReference type="Proteomes" id="UP000245647"/>
    </source>
</evidence>
<evidence type="ECO:0000313" key="10">
    <source>
        <dbReference type="EMBL" id="PWG78815.1"/>
    </source>
</evidence>